<dbReference type="InterPro" id="IPR021386">
    <property type="entry name" value="SPP41_DUF3020"/>
</dbReference>
<sequence length="89" mass="11006">MELDKEALDPQHKKIRTENRERKKRWREANEDRNKDNDLRCRVHKRAHKLYGKENSRMKEMWIEEEFNKRKHKRQEKEGKGPDGLPLID</sequence>
<organism evidence="3 4">
    <name type="scientific">Protomyces lactucae-debilis</name>
    <dbReference type="NCBI Taxonomy" id="2754530"/>
    <lineage>
        <taxon>Eukaryota</taxon>
        <taxon>Fungi</taxon>
        <taxon>Dikarya</taxon>
        <taxon>Ascomycota</taxon>
        <taxon>Taphrinomycotina</taxon>
        <taxon>Taphrinomycetes</taxon>
        <taxon>Taphrinales</taxon>
        <taxon>Protomycetaceae</taxon>
        <taxon>Protomyces</taxon>
    </lineage>
</organism>
<dbReference type="EMBL" id="MCFI01000025">
    <property type="protein sequence ID" value="ORY75734.1"/>
    <property type="molecule type" value="Genomic_DNA"/>
</dbReference>
<dbReference type="STRING" id="56484.A0A1Y2EWU5"/>
<gene>
    <name evidence="3" type="ORF">BCR37DRAFT_351899</name>
</gene>
<dbReference type="OrthoDB" id="5595797at2759"/>
<keyword evidence="4" id="KW-1185">Reference proteome</keyword>
<accession>A0A1Y2EWU5</accession>
<name>A0A1Y2EWU5_PROLT</name>
<feature type="region of interest" description="Disordered" evidence="1">
    <location>
        <begin position="1"/>
        <end position="37"/>
    </location>
</feature>
<dbReference type="Pfam" id="PF11223">
    <property type="entry name" value="DUF3020"/>
    <property type="match status" value="1"/>
</dbReference>
<evidence type="ECO:0000256" key="1">
    <source>
        <dbReference type="SAM" id="MobiDB-lite"/>
    </source>
</evidence>
<evidence type="ECO:0000313" key="4">
    <source>
        <dbReference type="Proteomes" id="UP000193685"/>
    </source>
</evidence>
<dbReference type="GeneID" id="63784690"/>
<comment type="caution">
    <text evidence="3">The sequence shown here is derived from an EMBL/GenBank/DDBJ whole genome shotgun (WGS) entry which is preliminary data.</text>
</comment>
<dbReference type="RefSeq" id="XP_040722382.1">
    <property type="nucleotide sequence ID" value="XM_040868091.1"/>
</dbReference>
<evidence type="ECO:0000259" key="2">
    <source>
        <dbReference type="Pfam" id="PF11223"/>
    </source>
</evidence>
<feature type="non-terminal residue" evidence="3">
    <location>
        <position position="89"/>
    </location>
</feature>
<evidence type="ECO:0000313" key="3">
    <source>
        <dbReference type="EMBL" id="ORY75734.1"/>
    </source>
</evidence>
<dbReference type="Proteomes" id="UP000193685">
    <property type="component" value="Unassembled WGS sequence"/>
</dbReference>
<dbReference type="AlphaFoldDB" id="A0A1Y2EWU5"/>
<feature type="domain" description="DUF3020" evidence="2">
    <location>
        <begin position="19"/>
        <end position="67"/>
    </location>
</feature>
<protein>
    <recommendedName>
        <fullName evidence="2">DUF3020 domain-containing protein</fullName>
    </recommendedName>
</protein>
<reference evidence="3 4" key="1">
    <citation type="submission" date="2016-07" db="EMBL/GenBank/DDBJ databases">
        <title>Pervasive Adenine N6-methylation of Active Genes in Fungi.</title>
        <authorList>
            <consortium name="DOE Joint Genome Institute"/>
            <person name="Mondo S.J."/>
            <person name="Dannebaum R.O."/>
            <person name="Kuo R.C."/>
            <person name="Labutti K."/>
            <person name="Haridas S."/>
            <person name="Kuo A."/>
            <person name="Salamov A."/>
            <person name="Ahrendt S.R."/>
            <person name="Lipzen A."/>
            <person name="Sullivan W."/>
            <person name="Andreopoulos W.B."/>
            <person name="Clum A."/>
            <person name="Lindquist E."/>
            <person name="Daum C."/>
            <person name="Ramamoorthy G.K."/>
            <person name="Gryganskyi A."/>
            <person name="Culley D."/>
            <person name="Magnuson J.K."/>
            <person name="James T.Y."/>
            <person name="O'Malley M.A."/>
            <person name="Stajich J.E."/>
            <person name="Spatafora J.W."/>
            <person name="Visel A."/>
            <person name="Grigoriev I.V."/>
        </authorList>
    </citation>
    <scope>NUCLEOTIDE SEQUENCE [LARGE SCALE GENOMIC DNA]</scope>
    <source>
        <strain evidence="3 4">12-1054</strain>
    </source>
</reference>
<proteinExistence type="predicted"/>
<feature type="region of interest" description="Disordered" evidence="1">
    <location>
        <begin position="66"/>
        <end position="89"/>
    </location>
</feature>